<evidence type="ECO:0000259" key="1">
    <source>
        <dbReference type="Pfam" id="PF01248"/>
    </source>
</evidence>
<reference evidence="2 3" key="1">
    <citation type="submission" date="2018-04" db="EMBL/GenBank/DDBJ databases">
        <title>Aerococcus urinae genomes.</title>
        <authorList>
            <person name="Hilt E."/>
            <person name="Gilbert N.M."/>
            <person name="Thomas-White K."/>
            <person name="Putonti C."/>
            <person name="Lewis A.L."/>
            <person name="Visck K.L."/>
            <person name="Wolfe A.J."/>
        </authorList>
    </citation>
    <scope>NUCLEOTIDE SEQUENCE [LARGE SCALE GENOMIC DNA]</scope>
    <source>
        <strain evidence="2 3">UMB7480</strain>
    </source>
</reference>
<dbReference type="Proteomes" id="UP000251923">
    <property type="component" value="Unassembled WGS sequence"/>
</dbReference>
<comment type="caution">
    <text evidence="2">The sequence shown here is derived from an EMBL/GenBank/DDBJ whole genome shotgun (WGS) entry which is preliminary data.</text>
</comment>
<accession>A0A178HI24</accession>
<proteinExistence type="predicted"/>
<dbReference type="InterPro" id="IPR004038">
    <property type="entry name" value="Ribosomal_eL8/eL30/eS12/Gad45"/>
</dbReference>
<dbReference type="InterPro" id="IPR029064">
    <property type="entry name" value="Ribosomal_eL30-like_sf"/>
</dbReference>
<feature type="domain" description="Ribosomal protein eL8/eL30/eS12/Gadd45" evidence="1">
    <location>
        <begin position="6"/>
        <end position="92"/>
    </location>
</feature>
<evidence type="ECO:0000313" key="3">
    <source>
        <dbReference type="Proteomes" id="UP000251923"/>
    </source>
</evidence>
<protein>
    <recommendedName>
        <fullName evidence="1">Ribosomal protein eL8/eL30/eS12/Gadd45 domain-containing protein</fullName>
    </recommendedName>
</protein>
<dbReference type="Pfam" id="PF01248">
    <property type="entry name" value="Ribosomal_L7Ae"/>
    <property type="match status" value="1"/>
</dbReference>
<dbReference type="EMBL" id="QMHM01000016">
    <property type="protein sequence ID" value="RAV78087.1"/>
    <property type="molecule type" value="Genomic_DNA"/>
</dbReference>
<dbReference type="GeneID" id="86970761"/>
<dbReference type="SUPFAM" id="SSF55315">
    <property type="entry name" value="L30e-like"/>
    <property type="match status" value="1"/>
</dbReference>
<dbReference type="Gene3D" id="3.30.1330.30">
    <property type="match status" value="1"/>
</dbReference>
<dbReference type="AlphaFoldDB" id="A0A178HI24"/>
<dbReference type="RefSeq" id="WP_064292400.1">
    <property type="nucleotide sequence ID" value="NZ_JASODG010000001.1"/>
</dbReference>
<gene>
    <name evidence="2" type="ORF">DBT54_07595</name>
</gene>
<evidence type="ECO:0000313" key="2">
    <source>
        <dbReference type="EMBL" id="RAV78087.1"/>
    </source>
</evidence>
<name>A0A178HI24_9LACT</name>
<organism evidence="2 3">
    <name type="scientific">Aerococcus urinae</name>
    <dbReference type="NCBI Taxonomy" id="1376"/>
    <lineage>
        <taxon>Bacteria</taxon>
        <taxon>Bacillati</taxon>
        <taxon>Bacillota</taxon>
        <taxon>Bacilli</taxon>
        <taxon>Lactobacillales</taxon>
        <taxon>Aerococcaceae</taxon>
        <taxon>Aerococcus</taxon>
    </lineage>
</organism>
<sequence>MNKRLNLLGLAQVAGGLISGESSVIEAVQNGKALYVIAATDLSERSLKTIKNKCDFYQVPLSLEFTQTEISQALGKKRSICAFTNQGFAKKFNRLCFK</sequence>